<dbReference type="Proteomes" id="UP000626786">
    <property type="component" value="Unassembled WGS sequence"/>
</dbReference>
<name>A0ABR8U5J5_9BACL</name>
<accession>A0ABR8U5J5</accession>
<gene>
    <name evidence="2" type="ORF">H9649_01825</name>
</gene>
<organism evidence="2 3">
    <name type="scientific">Sporosarcina quadrami</name>
    <dbReference type="NCBI Taxonomy" id="2762234"/>
    <lineage>
        <taxon>Bacteria</taxon>
        <taxon>Bacillati</taxon>
        <taxon>Bacillota</taxon>
        <taxon>Bacilli</taxon>
        <taxon>Bacillales</taxon>
        <taxon>Caryophanaceae</taxon>
        <taxon>Sporosarcina</taxon>
    </lineage>
</organism>
<sequence length="191" mass="21103">MNRWKIAFLGLVGLIVVGIVALVIFIESPGDSDPLPVTERYSGKGSVLSVKASRNDLEALANTYIGKAMKSDPLPVTMNFEDDVILRSELIAFTIKVPINMHFDPVVLNDGNLLLKQTSMEIGPLDIPPATVLKLLRDSIKLPEWMIVRPKEEEIFINLAELPVSGNLQVRAKTLNLAEDDIVFEVTIPNE</sequence>
<comment type="caution">
    <text evidence="2">The sequence shown here is derived from an EMBL/GenBank/DDBJ whole genome shotgun (WGS) entry which is preliminary data.</text>
</comment>
<dbReference type="EMBL" id="JACSQN010000001">
    <property type="protein sequence ID" value="MBD7983305.1"/>
    <property type="molecule type" value="Genomic_DNA"/>
</dbReference>
<keyword evidence="3" id="KW-1185">Reference proteome</keyword>
<dbReference type="Pfam" id="PF09911">
    <property type="entry name" value="DUF2140"/>
    <property type="match status" value="1"/>
</dbReference>
<feature type="transmembrane region" description="Helical" evidence="1">
    <location>
        <begin position="6"/>
        <end position="26"/>
    </location>
</feature>
<dbReference type="InterPro" id="IPR018672">
    <property type="entry name" value="DUF2140"/>
</dbReference>
<evidence type="ECO:0000256" key="1">
    <source>
        <dbReference type="SAM" id="Phobius"/>
    </source>
</evidence>
<evidence type="ECO:0000313" key="2">
    <source>
        <dbReference type="EMBL" id="MBD7983305.1"/>
    </source>
</evidence>
<protein>
    <submittedName>
        <fullName evidence="2">YpmS family protein</fullName>
    </submittedName>
</protein>
<evidence type="ECO:0000313" key="3">
    <source>
        <dbReference type="Proteomes" id="UP000626786"/>
    </source>
</evidence>
<keyword evidence="1" id="KW-0472">Membrane</keyword>
<keyword evidence="1" id="KW-0812">Transmembrane</keyword>
<reference evidence="2 3" key="1">
    <citation type="submission" date="2020-08" db="EMBL/GenBank/DDBJ databases">
        <title>A Genomic Blueprint of the Chicken Gut Microbiome.</title>
        <authorList>
            <person name="Gilroy R."/>
            <person name="Ravi A."/>
            <person name="Getino M."/>
            <person name="Pursley I."/>
            <person name="Horton D.L."/>
            <person name="Alikhan N.-F."/>
            <person name="Baker D."/>
            <person name="Gharbi K."/>
            <person name="Hall N."/>
            <person name="Watson M."/>
            <person name="Adriaenssens E.M."/>
            <person name="Foster-Nyarko E."/>
            <person name="Jarju S."/>
            <person name="Secka A."/>
            <person name="Antonio M."/>
            <person name="Oren A."/>
            <person name="Chaudhuri R."/>
            <person name="La Ragione R.M."/>
            <person name="Hildebrand F."/>
            <person name="Pallen M.J."/>
        </authorList>
    </citation>
    <scope>NUCLEOTIDE SEQUENCE [LARGE SCALE GENOMIC DNA]</scope>
    <source>
        <strain evidence="2 3">Sa2YVA2</strain>
    </source>
</reference>
<keyword evidence="1" id="KW-1133">Transmembrane helix</keyword>
<dbReference type="RefSeq" id="WP_191692932.1">
    <property type="nucleotide sequence ID" value="NZ_JACSQN010000001.1"/>
</dbReference>
<proteinExistence type="predicted"/>